<evidence type="ECO:0000256" key="18">
    <source>
        <dbReference type="ARBA" id="ARBA00025094"/>
    </source>
</evidence>
<dbReference type="InterPro" id="IPR012292">
    <property type="entry name" value="Globin/Proto"/>
</dbReference>
<keyword evidence="28" id="KW-1185">Reference proteome</keyword>
<comment type="similarity">
    <text evidence="3">In the C-terminal section; belongs to the flavoprotein pyridine nucleotide cytochrome reductase family.</text>
</comment>
<evidence type="ECO:0000256" key="19">
    <source>
        <dbReference type="ARBA" id="ARBA00030024"/>
    </source>
</evidence>
<dbReference type="GO" id="GO:0019825">
    <property type="term" value="F:oxygen binding"/>
    <property type="evidence" value="ECO:0007669"/>
    <property type="project" value="InterPro"/>
</dbReference>
<dbReference type="Gene3D" id="2.40.30.10">
    <property type="entry name" value="Translation factors"/>
    <property type="match status" value="1"/>
</dbReference>
<keyword evidence="7 24" id="KW-0813">Transport</keyword>
<dbReference type="RefSeq" id="WP_089399887.1">
    <property type="nucleotide sequence ID" value="NZ_FZOT01000008.1"/>
</dbReference>
<evidence type="ECO:0000256" key="11">
    <source>
        <dbReference type="ARBA" id="ARBA00022630"/>
    </source>
</evidence>
<evidence type="ECO:0000256" key="12">
    <source>
        <dbReference type="ARBA" id="ARBA00022723"/>
    </source>
</evidence>
<sequence length="398" mass="43343">MVSAAARPYIDASVPVLQEHGLTITRTFYGNMFSAHPELKNLFNMGNQASGVQQQSLAAAVFAYAANIDNAQALAPVVTRIVHKHASVGIRADHYPIVGRHLLGAIQQVLGEAATPELIAAWDEAYSELANALIDAERALYEIAGTQPGALQEMRVREVRTESEDIKSFILEAREGEILPAFKPGQYVSVAVTFDDGSTQLRQYSLSDAPNGQTLRLSIKRERDPARPAGRVSNWLHDRVRAGASIRITHPFGDFTPDAESDAPLVLLSAGVGITPMISVLNRIAQANPAREVVFGHAARGRGWHAHQGDLARARQTMPNLKVALFYEDGAECDGTAAHAGRMHANLLPAWARAEADVYLCGPIEFMQGQWLQLLATGVPAQRLHREVFGPELLNYLK</sequence>
<evidence type="ECO:0000256" key="22">
    <source>
        <dbReference type="ARBA" id="ARBA00048649"/>
    </source>
</evidence>
<dbReference type="PRINTS" id="PR00371">
    <property type="entry name" value="FPNCR"/>
</dbReference>
<dbReference type="InterPro" id="IPR017927">
    <property type="entry name" value="FAD-bd_FR_type"/>
</dbReference>
<comment type="cofactor">
    <cofactor evidence="2">
        <name>FAD</name>
        <dbReference type="ChEBI" id="CHEBI:57692"/>
    </cofactor>
</comment>
<dbReference type="PANTHER" id="PTHR43396">
    <property type="entry name" value="FLAVOHEMOPROTEIN"/>
    <property type="match status" value="1"/>
</dbReference>
<dbReference type="EMBL" id="FZOT01000008">
    <property type="protein sequence ID" value="SNS88408.1"/>
    <property type="molecule type" value="Genomic_DNA"/>
</dbReference>
<comment type="catalytic activity">
    <reaction evidence="23">
        <text>2 nitric oxide + NADPH + 2 O2 = 2 nitrate + NADP(+) + H(+)</text>
        <dbReference type="Rhea" id="RHEA:19465"/>
        <dbReference type="ChEBI" id="CHEBI:15378"/>
        <dbReference type="ChEBI" id="CHEBI:15379"/>
        <dbReference type="ChEBI" id="CHEBI:16480"/>
        <dbReference type="ChEBI" id="CHEBI:17632"/>
        <dbReference type="ChEBI" id="CHEBI:57783"/>
        <dbReference type="ChEBI" id="CHEBI:58349"/>
        <dbReference type="EC" id="1.14.12.17"/>
    </reaction>
</comment>
<dbReference type="NCBIfam" id="NF009805">
    <property type="entry name" value="PRK13289.1"/>
    <property type="match status" value="1"/>
</dbReference>
<dbReference type="Gene3D" id="1.10.490.10">
    <property type="entry name" value="Globins"/>
    <property type="match status" value="1"/>
</dbReference>
<dbReference type="InterPro" id="IPR009050">
    <property type="entry name" value="Globin-like_sf"/>
</dbReference>
<dbReference type="InterPro" id="IPR008333">
    <property type="entry name" value="Cbr1-like_FAD-bd_dom"/>
</dbReference>
<keyword evidence="15" id="KW-0560">Oxidoreductase</keyword>
<dbReference type="SUPFAM" id="SSF46458">
    <property type="entry name" value="Globin-like"/>
    <property type="match status" value="1"/>
</dbReference>
<evidence type="ECO:0000256" key="1">
    <source>
        <dbReference type="ARBA" id="ARBA00001970"/>
    </source>
</evidence>
<dbReference type="PRINTS" id="PR00410">
    <property type="entry name" value="PHEHYDRXLASE"/>
</dbReference>
<evidence type="ECO:0000256" key="6">
    <source>
        <dbReference type="ARBA" id="ARBA00014637"/>
    </source>
</evidence>
<evidence type="ECO:0000256" key="10">
    <source>
        <dbReference type="ARBA" id="ARBA00022621"/>
    </source>
</evidence>
<comment type="cofactor">
    <cofactor evidence="1">
        <name>heme b</name>
        <dbReference type="ChEBI" id="CHEBI:60344"/>
    </cofactor>
</comment>
<dbReference type="GO" id="GO:0020037">
    <property type="term" value="F:heme binding"/>
    <property type="evidence" value="ECO:0007669"/>
    <property type="project" value="InterPro"/>
</dbReference>
<keyword evidence="10 24" id="KW-0561">Oxygen transport</keyword>
<dbReference type="GO" id="GO:0071500">
    <property type="term" value="P:cellular response to nitrosative stress"/>
    <property type="evidence" value="ECO:0007669"/>
    <property type="project" value="TreeGrafter"/>
</dbReference>
<dbReference type="OrthoDB" id="9801223at2"/>
<proteinExistence type="inferred from homology"/>
<evidence type="ECO:0000256" key="24">
    <source>
        <dbReference type="RuleBase" id="RU000356"/>
    </source>
</evidence>
<dbReference type="GO" id="GO:0046210">
    <property type="term" value="P:nitric oxide catabolic process"/>
    <property type="evidence" value="ECO:0007669"/>
    <property type="project" value="TreeGrafter"/>
</dbReference>
<dbReference type="GO" id="GO:0009636">
    <property type="term" value="P:response to toxic substance"/>
    <property type="evidence" value="ECO:0007669"/>
    <property type="project" value="UniProtKB-KW"/>
</dbReference>
<evidence type="ECO:0000256" key="15">
    <source>
        <dbReference type="ARBA" id="ARBA00023002"/>
    </source>
</evidence>
<evidence type="ECO:0000256" key="5">
    <source>
        <dbReference type="ARBA" id="ARBA00012229"/>
    </source>
</evidence>
<evidence type="ECO:0000259" key="26">
    <source>
        <dbReference type="PROSITE" id="PS51384"/>
    </source>
</evidence>
<dbReference type="Pfam" id="PF00970">
    <property type="entry name" value="FAD_binding_6"/>
    <property type="match status" value="1"/>
</dbReference>
<dbReference type="SUPFAM" id="SSF52343">
    <property type="entry name" value="Ferredoxin reductase-like, C-terminal NADP-linked domain"/>
    <property type="match status" value="1"/>
</dbReference>
<feature type="domain" description="Globin" evidence="25">
    <location>
        <begin position="1"/>
        <end position="138"/>
    </location>
</feature>
<evidence type="ECO:0000256" key="21">
    <source>
        <dbReference type="ARBA" id="ARBA00033187"/>
    </source>
</evidence>
<dbReference type="Proteomes" id="UP000198284">
    <property type="component" value="Unassembled WGS sequence"/>
</dbReference>
<comment type="catalytic activity">
    <reaction evidence="22">
        <text>2 nitric oxide + NADH + 2 O2 = 2 nitrate + NAD(+) + H(+)</text>
        <dbReference type="Rhea" id="RHEA:19469"/>
        <dbReference type="ChEBI" id="CHEBI:15378"/>
        <dbReference type="ChEBI" id="CHEBI:15379"/>
        <dbReference type="ChEBI" id="CHEBI:16480"/>
        <dbReference type="ChEBI" id="CHEBI:17632"/>
        <dbReference type="ChEBI" id="CHEBI:57540"/>
        <dbReference type="ChEBI" id="CHEBI:57945"/>
        <dbReference type="EC" id="1.14.12.17"/>
    </reaction>
</comment>
<evidence type="ECO:0000256" key="17">
    <source>
        <dbReference type="ARBA" id="ARBA00023027"/>
    </source>
</evidence>
<keyword evidence="9 24" id="KW-0349">Heme</keyword>
<dbReference type="CDD" id="cd08922">
    <property type="entry name" value="FHb-globin"/>
    <property type="match status" value="1"/>
</dbReference>
<feature type="domain" description="FAD-binding FR-type" evidence="26">
    <location>
        <begin position="149"/>
        <end position="258"/>
    </location>
</feature>
<dbReference type="Pfam" id="PF00042">
    <property type="entry name" value="Globin"/>
    <property type="match status" value="1"/>
</dbReference>
<protein>
    <recommendedName>
        <fullName evidence="6">Flavohemoprotein</fullName>
        <ecNumber evidence="5">1.14.12.17</ecNumber>
    </recommendedName>
    <alternativeName>
        <fullName evidence="20">Flavohemoglobin</fullName>
    </alternativeName>
    <alternativeName>
        <fullName evidence="19">Hemoglobin-like protein</fullName>
    </alternativeName>
    <alternativeName>
        <fullName evidence="21">Nitric oxide dioxygenase</fullName>
    </alternativeName>
</protein>
<dbReference type="PROSITE" id="PS01033">
    <property type="entry name" value="GLOBIN"/>
    <property type="match status" value="1"/>
</dbReference>
<dbReference type="PROSITE" id="PS51384">
    <property type="entry name" value="FAD_FR"/>
    <property type="match status" value="1"/>
</dbReference>
<dbReference type="PANTHER" id="PTHR43396:SF3">
    <property type="entry name" value="FLAVOHEMOPROTEIN"/>
    <property type="match status" value="1"/>
</dbReference>
<dbReference type="InterPro" id="IPR001433">
    <property type="entry name" value="OxRdtase_FAD/NAD-bd"/>
</dbReference>
<evidence type="ECO:0000256" key="4">
    <source>
        <dbReference type="ARBA" id="ARBA00008414"/>
    </source>
</evidence>
<keyword evidence="17" id="KW-0520">NAD</keyword>
<evidence type="ECO:0000256" key="8">
    <source>
        <dbReference type="ARBA" id="ARBA00022575"/>
    </source>
</evidence>
<reference evidence="27 28" key="1">
    <citation type="submission" date="2017-06" db="EMBL/GenBank/DDBJ databases">
        <authorList>
            <person name="Kim H.J."/>
            <person name="Triplett B.A."/>
        </authorList>
    </citation>
    <scope>NUCLEOTIDE SEQUENCE [LARGE SCALE GENOMIC DNA]</scope>
    <source>
        <strain evidence="27 28">U15</strain>
    </source>
</reference>
<dbReference type="Gene3D" id="3.40.50.80">
    <property type="entry name" value="Nucleotide-binding domain of ferredoxin-NADP reductase (FNR) module"/>
    <property type="match status" value="1"/>
</dbReference>
<evidence type="ECO:0000256" key="14">
    <source>
        <dbReference type="ARBA" id="ARBA00022857"/>
    </source>
</evidence>
<accession>A0A239I540</accession>
<dbReference type="GO" id="GO:0071949">
    <property type="term" value="F:FAD binding"/>
    <property type="evidence" value="ECO:0007669"/>
    <property type="project" value="TreeGrafter"/>
</dbReference>
<evidence type="ECO:0000256" key="16">
    <source>
        <dbReference type="ARBA" id="ARBA00023004"/>
    </source>
</evidence>
<name>A0A239I540_9BURK</name>
<keyword evidence="8" id="KW-0216">Detoxification</keyword>
<keyword evidence="16" id="KW-0408">Iron</keyword>
<dbReference type="InterPro" id="IPR000971">
    <property type="entry name" value="Globin"/>
</dbReference>
<evidence type="ECO:0000256" key="9">
    <source>
        <dbReference type="ARBA" id="ARBA00022617"/>
    </source>
</evidence>
<dbReference type="InterPro" id="IPR001709">
    <property type="entry name" value="Flavoprot_Pyr_Nucl_cyt_Rdtase"/>
</dbReference>
<dbReference type="InterPro" id="IPR039261">
    <property type="entry name" value="FNR_nucleotide-bd"/>
</dbReference>
<dbReference type="InterPro" id="IPR017938">
    <property type="entry name" value="Riboflavin_synthase-like_b-brl"/>
</dbReference>
<dbReference type="EC" id="1.14.12.17" evidence="5"/>
<dbReference type="CDD" id="cd06184">
    <property type="entry name" value="flavohem_like_fad_nad_binding"/>
    <property type="match status" value="1"/>
</dbReference>
<evidence type="ECO:0000256" key="13">
    <source>
        <dbReference type="ARBA" id="ARBA00022827"/>
    </source>
</evidence>
<comment type="function">
    <text evidence="18">Is involved in NO detoxification in an aerobic process, termed nitric oxide dioxygenase (NOD) reaction that utilizes O(2) and NAD(P)H to convert NO to nitrate, which protects the bacterium from various noxious nitrogen compounds. Therefore, plays a central role in the inducible response to nitrosative stress.</text>
</comment>
<keyword evidence="12" id="KW-0479">Metal-binding</keyword>
<keyword evidence="11" id="KW-0285">Flavoprotein</keyword>
<dbReference type="FunFam" id="1.10.490.10:FF:000003">
    <property type="entry name" value="Flavohemoprotein"/>
    <property type="match status" value="1"/>
</dbReference>
<dbReference type="AlphaFoldDB" id="A0A239I540"/>
<evidence type="ECO:0000259" key="25">
    <source>
        <dbReference type="PROSITE" id="PS01033"/>
    </source>
</evidence>
<dbReference type="FunFam" id="2.40.30.10:FF:000034">
    <property type="entry name" value="Flavohemoprotein"/>
    <property type="match status" value="1"/>
</dbReference>
<dbReference type="GO" id="GO:0008941">
    <property type="term" value="F:nitric oxide dioxygenase NAD(P)H activity"/>
    <property type="evidence" value="ECO:0007669"/>
    <property type="project" value="UniProtKB-EC"/>
</dbReference>
<evidence type="ECO:0000313" key="27">
    <source>
        <dbReference type="EMBL" id="SNS88408.1"/>
    </source>
</evidence>
<keyword evidence="13" id="KW-0274">FAD</keyword>
<evidence type="ECO:0000313" key="28">
    <source>
        <dbReference type="Proteomes" id="UP000198284"/>
    </source>
</evidence>
<gene>
    <name evidence="27" type="ORF">SAMN06265795_108116</name>
</gene>
<dbReference type="GO" id="GO:0005344">
    <property type="term" value="F:oxygen carrier activity"/>
    <property type="evidence" value="ECO:0007669"/>
    <property type="project" value="UniProtKB-KW"/>
</dbReference>
<evidence type="ECO:0000256" key="3">
    <source>
        <dbReference type="ARBA" id="ARBA00006401"/>
    </source>
</evidence>
<keyword evidence="27" id="KW-0223">Dioxygenase</keyword>
<comment type="similarity">
    <text evidence="4">Belongs to the globin family. Two-domain flavohemoproteins subfamily.</text>
</comment>
<dbReference type="Pfam" id="PF00175">
    <property type="entry name" value="NAD_binding_1"/>
    <property type="match status" value="1"/>
</dbReference>
<dbReference type="SUPFAM" id="SSF63380">
    <property type="entry name" value="Riboflavin synthase domain-like"/>
    <property type="match status" value="1"/>
</dbReference>
<evidence type="ECO:0000256" key="7">
    <source>
        <dbReference type="ARBA" id="ARBA00022448"/>
    </source>
</evidence>
<evidence type="ECO:0000256" key="2">
    <source>
        <dbReference type="ARBA" id="ARBA00001974"/>
    </source>
</evidence>
<dbReference type="GO" id="GO:0046872">
    <property type="term" value="F:metal ion binding"/>
    <property type="evidence" value="ECO:0007669"/>
    <property type="project" value="UniProtKB-KW"/>
</dbReference>
<keyword evidence="14" id="KW-0521">NADP</keyword>
<evidence type="ECO:0000256" key="23">
    <source>
        <dbReference type="ARBA" id="ARBA00049433"/>
    </source>
</evidence>
<organism evidence="27 28">
    <name type="scientific">Noviherbaspirillum humi</name>
    <dbReference type="NCBI Taxonomy" id="1688639"/>
    <lineage>
        <taxon>Bacteria</taxon>
        <taxon>Pseudomonadati</taxon>
        <taxon>Pseudomonadota</taxon>
        <taxon>Betaproteobacteria</taxon>
        <taxon>Burkholderiales</taxon>
        <taxon>Oxalobacteraceae</taxon>
        <taxon>Noviherbaspirillum</taxon>
    </lineage>
</organism>
<evidence type="ECO:0000256" key="20">
    <source>
        <dbReference type="ARBA" id="ARBA00030929"/>
    </source>
</evidence>